<proteinExistence type="predicted"/>
<comment type="caution">
    <text evidence="1">The sequence shown here is derived from an EMBL/GenBank/DDBJ whole genome shotgun (WGS) entry which is preliminary data.</text>
</comment>
<sequence>MNVKTIPAGKGRARIVVDGKQVAVVERRTRAVSNIVEDRSVAGGFSHTKGGYPESTSTTVVGTETGWEVVTHDVPGAEVIASGRTRKEAVQQYIDKWL</sequence>
<dbReference type="EMBL" id="JAADZU010000054">
    <property type="protein sequence ID" value="NDK91017.1"/>
    <property type="molecule type" value="Genomic_DNA"/>
</dbReference>
<keyword evidence="2" id="KW-1185">Reference proteome</keyword>
<dbReference type="AlphaFoldDB" id="A0A7K3LTX1"/>
<accession>A0A7K3LTX1</accession>
<protein>
    <submittedName>
        <fullName evidence="1">Uncharacterized protein</fullName>
    </submittedName>
</protein>
<name>A0A7K3LTX1_9ACTN</name>
<gene>
    <name evidence="1" type="ORF">GYA93_15705</name>
</gene>
<dbReference type="RefSeq" id="WP_059036656.1">
    <property type="nucleotide sequence ID" value="NZ_JAADZU010000054.1"/>
</dbReference>
<evidence type="ECO:0000313" key="1">
    <source>
        <dbReference type="EMBL" id="NDK91017.1"/>
    </source>
</evidence>
<evidence type="ECO:0000313" key="2">
    <source>
        <dbReference type="Proteomes" id="UP000466307"/>
    </source>
</evidence>
<dbReference type="Proteomes" id="UP000466307">
    <property type="component" value="Unassembled WGS sequence"/>
</dbReference>
<organism evidence="1 2">
    <name type="scientific">Gordonia desulfuricans</name>
    <dbReference type="NCBI Taxonomy" id="89051"/>
    <lineage>
        <taxon>Bacteria</taxon>
        <taxon>Bacillati</taxon>
        <taxon>Actinomycetota</taxon>
        <taxon>Actinomycetes</taxon>
        <taxon>Mycobacteriales</taxon>
        <taxon>Gordoniaceae</taxon>
        <taxon>Gordonia</taxon>
    </lineage>
</organism>
<reference evidence="1 2" key="1">
    <citation type="submission" date="2020-01" db="EMBL/GenBank/DDBJ databases">
        <title>Investigation of new actinobacteria for the biodesulphurisation of diesel fuel.</title>
        <authorList>
            <person name="Athi Narayanan S.M."/>
        </authorList>
    </citation>
    <scope>NUCLEOTIDE SEQUENCE [LARGE SCALE GENOMIC DNA]</scope>
    <source>
        <strain evidence="1 2">213E</strain>
    </source>
</reference>